<protein>
    <recommendedName>
        <fullName evidence="3">Surface layer protein A domain-containing protein</fullName>
    </recommendedName>
</protein>
<evidence type="ECO:0000313" key="1">
    <source>
        <dbReference type="EMBL" id="MFC6175435.1"/>
    </source>
</evidence>
<proteinExistence type="predicted"/>
<reference evidence="2" key="1">
    <citation type="journal article" date="2019" name="Int. J. Syst. Evol. Microbiol.">
        <title>The Global Catalogue of Microorganisms (GCM) 10K type strain sequencing project: providing services to taxonomists for standard genome sequencing and annotation.</title>
        <authorList>
            <consortium name="The Broad Institute Genomics Platform"/>
            <consortium name="The Broad Institute Genome Sequencing Center for Infectious Disease"/>
            <person name="Wu L."/>
            <person name="Ma J."/>
        </authorList>
    </citation>
    <scope>NUCLEOTIDE SEQUENCE [LARGE SCALE GENOMIC DNA]</scope>
    <source>
        <strain evidence="2">CCM 8927</strain>
    </source>
</reference>
<accession>A0ABW1RH55</accession>
<gene>
    <name evidence="1" type="ORF">ACFQAV_01210</name>
</gene>
<evidence type="ECO:0008006" key="3">
    <source>
        <dbReference type="Google" id="ProtNLM"/>
    </source>
</evidence>
<dbReference type="Proteomes" id="UP001596288">
    <property type="component" value="Unassembled WGS sequence"/>
</dbReference>
<keyword evidence="2" id="KW-1185">Reference proteome</keyword>
<comment type="caution">
    <text evidence="1">The sequence shown here is derived from an EMBL/GenBank/DDBJ whole genome shotgun (WGS) entry which is preliminary data.</text>
</comment>
<organism evidence="1 2">
    <name type="scientific">Companilactobacillus huachuanensis</name>
    <dbReference type="NCBI Taxonomy" id="2559914"/>
    <lineage>
        <taxon>Bacteria</taxon>
        <taxon>Bacillati</taxon>
        <taxon>Bacillota</taxon>
        <taxon>Bacilli</taxon>
        <taxon>Lactobacillales</taxon>
        <taxon>Lactobacillaceae</taxon>
        <taxon>Companilactobacillus</taxon>
    </lineage>
</organism>
<sequence length="222" mass="25532">MKNKRKLSSRLFSNKLVKKLMVTTCSIISISTFSHTAILPLTVNAAELTDEFLQQDRKKALQNYIEQFHGGYIYQDGILIHKPNLNEHQYDKYSNPTHLETATPDQHLFTNSTQTDLNNIVTANNPNIQTDNSQNGEINKQKDIDKIFYLEGVINVTNSNGTFCRLYSFSNDGTPKPITNRALSNGTLWYTDQYREINNEFYSRVATNEWVKNTYITTFSAR</sequence>
<dbReference type="RefSeq" id="WP_137612232.1">
    <property type="nucleotide sequence ID" value="NZ_BJDF01000021.1"/>
</dbReference>
<evidence type="ECO:0000313" key="2">
    <source>
        <dbReference type="Proteomes" id="UP001596288"/>
    </source>
</evidence>
<dbReference type="EMBL" id="JBHSSF010000005">
    <property type="protein sequence ID" value="MFC6175435.1"/>
    <property type="molecule type" value="Genomic_DNA"/>
</dbReference>
<name>A0ABW1RH55_9LACO</name>